<comment type="caution">
    <text evidence="1">The sequence shown here is derived from an EMBL/GenBank/DDBJ whole genome shotgun (WGS) entry which is preliminary data.</text>
</comment>
<keyword evidence="2" id="KW-1185">Reference proteome</keyword>
<protein>
    <submittedName>
        <fullName evidence="1">Uncharacterized protein</fullName>
    </submittedName>
</protein>
<accession>A0A6I3LI73</accession>
<dbReference type="Proteomes" id="UP000438760">
    <property type="component" value="Unassembled WGS sequence"/>
</dbReference>
<sequence>MESMFSLNRYRIALWMSIMTGFCYGVVSCKEKSPNKIGALEAKEQNYHIDLKTDSESNESEKLVKVEAFGKKGEKYKGEIVFRGENAAGYIYVNSEEKIFVDVKESIDGGFEAIDINGNKYFLLLMR</sequence>
<evidence type="ECO:0000313" key="1">
    <source>
        <dbReference type="EMBL" id="MTG96860.1"/>
    </source>
</evidence>
<name>A0A6I3LI73_9FLAO</name>
<dbReference type="AlphaFoldDB" id="A0A6I3LI73"/>
<gene>
    <name evidence="1" type="ORF">GJV76_01655</name>
</gene>
<proteinExistence type="predicted"/>
<dbReference type="RefSeq" id="WP_155090913.1">
    <property type="nucleotide sequence ID" value="NZ_WMJX01000002.1"/>
</dbReference>
<reference evidence="1 2" key="1">
    <citation type="submission" date="2019-11" db="EMBL/GenBank/DDBJ databases">
        <title>Genome of Strain BIT-d1.</title>
        <authorList>
            <person name="Yang Y."/>
        </authorList>
    </citation>
    <scope>NUCLEOTIDE SEQUENCE [LARGE SCALE GENOMIC DNA]</scope>
    <source>
        <strain evidence="1 2">BIT-d1</strain>
    </source>
</reference>
<evidence type="ECO:0000313" key="2">
    <source>
        <dbReference type="Proteomes" id="UP000438760"/>
    </source>
</evidence>
<organism evidence="1 2">
    <name type="scientific">Myroides albus</name>
    <dbReference type="NCBI Taxonomy" id="2562892"/>
    <lineage>
        <taxon>Bacteria</taxon>
        <taxon>Pseudomonadati</taxon>
        <taxon>Bacteroidota</taxon>
        <taxon>Flavobacteriia</taxon>
        <taxon>Flavobacteriales</taxon>
        <taxon>Flavobacteriaceae</taxon>
        <taxon>Myroides</taxon>
    </lineage>
</organism>
<dbReference type="OrthoDB" id="9933249at2"/>
<dbReference type="EMBL" id="WMJX01000002">
    <property type="protein sequence ID" value="MTG96860.1"/>
    <property type="molecule type" value="Genomic_DNA"/>
</dbReference>